<keyword evidence="4" id="KW-0539">Nucleus</keyword>
<reference evidence="6" key="1">
    <citation type="submission" date="2023-05" db="EMBL/GenBank/DDBJ databases">
        <authorList>
            <person name="Huff M."/>
        </authorList>
    </citation>
    <scope>NUCLEOTIDE SEQUENCE</scope>
</reference>
<dbReference type="PANTHER" id="PTHR31442:SF21">
    <property type="entry name" value="TRANSCRIPTION FACTOR BOA-RELATED"/>
    <property type="match status" value="1"/>
</dbReference>
<dbReference type="Pfam" id="PF00249">
    <property type="entry name" value="Myb_DNA-binding"/>
    <property type="match status" value="1"/>
</dbReference>
<evidence type="ECO:0000256" key="2">
    <source>
        <dbReference type="ARBA" id="ARBA00023015"/>
    </source>
</evidence>
<dbReference type="InterPro" id="IPR001005">
    <property type="entry name" value="SANT/Myb"/>
</dbReference>
<proteinExistence type="predicted"/>
<dbReference type="InterPro" id="IPR044841">
    <property type="entry name" value="LUX/BOA-like"/>
</dbReference>
<evidence type="ECO:0000259" key="5">
    <source>
        <dbReference type="PROSITE" id="PS51294"/>
    </source>
</evidence>
<dbReference type="GO" id="GO:0003700">
    <property type="term" value="F:DNA-binding transcription factor activity"/>
    <property type="evidence" value="ECO:0007669"/>
    <property type="project" value="InterPro"/>
</dbReference>
<dbReference type="NCBIfam" id="TIGR01557">
    <property type="entry name" value="myb_SHAQKYF"/>
    <property type="match status" value="1"/>
</dbReference>
<dbReference type="PANTHER" id="PTHR31442">
    <property type="entry name" value="HOMEODOMAIN-LIKE SUPERFAMILY PROTEIN-RELATED"/>
    <property type="match status" value="1"/>
</dbReference>
<feature type="domain" description="HTH myb-type" evidence="5">
    <location>
        <begin position="138"/>
        <end position="197"/>
    </location>
</feature>
<dbReference type="Proteomes" id="UP000834106">
    <property type="component" value="Chromosome 16"/>
</dbReference>
<keyword evidence="3" id="KW-0804">Transcription</keyword>
<sequence length="246" mass="27459">MDGDIYAEIHPSLPPSKAFLQAILASIQAGWRHISVSILDGGVDSARAFRQRSKSLRSLYGPFSMSTVPLRIPSPLSVRSPTVASVPSHLTVIIRWPWSAINHVMVEEYDPTHDGSDPNIPSFIVENCTEDQLCPAKSQKRARLVWTSKLHKRFLDVVEHLGLKNAGPNKIVQIMNVDGLTRENVASHLQKYRLYNKRKKESPSASDHMFASAPVFRQQSFNESPSAGNVDYRDCGQYGIMPIPMP</sequence>
<dbReference type="InterPro" id="IPR006447">
    <property type="entry name" value="Myb_dom_plants"/>
</dbReference>
<keyword evidence="7" id="KW-1185">Reference proteome</keyword>
<comment type="subcellular location">
    <subcellularLocation>
        <location evidence="1">Nucleus</location>
    </subcellularLocation>
</comment>
<dbReference type="AlphaFoldDB" id="A0AAD2A2Y3"/>
<evidence type="ECO:0000313" key="7">
    <source>
        <dbReference type="Proteomes" id="UP000834106"/>
    </source>
</evidence>
<dbReference type="SUPFAM" id="SSF46689">
    <property type="entry name" value="Homeodomain-like"/>
    <property type="match status" value="1"/>
</dbReference>
<dbReference type="Gene3D" id="1.10.10.60">
    <property type="entry name" value="Homeodomain-like"/>
    <property type="match status" value="1"/>
</dbReference>
<dbReference type="PROSITE" id="PS51294">
    <property type="entry name" value="HTH_MYB"/>
    <property type="match status" value="1"/>
</dbReference>
<protein>
    <recommendedName>
        <fullName evidence="5">HTH myb-type domain-containing protein</fullName>
    </recommendedName>
</protein>
<evidence type="ECO:0000256" key="4">
    <source>
        <dbReference type="ARBA" id="ARBA00023242"/>
    </source>
</evidence>
<dbReference type="InterPro" id="IPR017930">
    <property type="entry name" value="Myb_dom"/>
</dbReference>
<dbReference type="GO" id="GO:0005634">
    <property type="term" value="C:nucleus"/>
    <property type="evidence" value="ECO:0007669"/>
    <property type="project" value="UniProtKB-SubCell"/>
</dbReference>
<gene>
    <name evidence="6" type="ORF">FPE_LOCUS26176</name>
</gene>
<evidence type="ECO:0000256" key="1">
    <source>
        <dbReference type="ARBA" id="ARBA00004123"/>
    </source>
</evidence>
<accession>A0AAD2A2Y3</accession>
<dbReference type="FunFam" id="1.10.10.60:FF:000007">
    <property type="entry name" value="Two-component response regulator"/>
    <property type="match status" value="1"/>
</dbReference>
<evidence type="ECO:0000313" key="6">
    <source>
        <dbReference type="EMBL" id="CAI9778746.1"/>
    </source>
</evidence>
<dbReference type="EMBL" id="OU503051">
    <property type="protein sequence ID" value="CAI9778746.1"/>
    <property type="molecule type" value="Genomic_DNA"/>
</dbReference>
<dbReference type="InterPro" id="IPR009057">
    <property type="entry name" value="Homeodomain-like_sf"/>
</dbReference>
<dbReference type="GO" id="GO:0003677">
    <property type="term" value="F:DNA binding"/>
    <property type="evidence" value="ECO:0007669"/>
    <property type="project" value="InterPro"/>
</dbReference>
<name>A0AAD2A2Y3_9LAMI</name>
<keyword evidence="2" id="KW-0805">Transcription regulation</keyword>
<organism evidence="6 7">
    <name type="scientific">Fraxinus pennsylvanica</name>
    <dbReference type="NCBI Taxonomy" id="56036"/>
    <lineage>
        <taxon>Eukaryota</taxon>
        <taxon>Viridiplantae</taxon>
        <taxon>Streptophyta</taxon>
        <taxon>Embryophyta</taxon>
        <taxon>Tracheophyta</taxon>
        <taxon>Spermatophyta</taxon>
        <taxon>Magnoliopsida</taxon>
        <taxon>eudicotyledons</taxon>
        <taxon>Gunneridae</taxon>
        <taxon>Pentapetalae</taxon>
        <taxon>asterids</taxon>
        <taxon>lamiids</taxon>
        <taxon>Lamiales</taxon>
        <taxon>Oleaceae</taxon>
        <taxon>Oleeae</taxon>
        <taxon>Fraxinus</taxon>
    </lineage>
</organism>
<evidence type="ECO:0000256" key="3">
    <source>
        <dbReference type="ARBA" id="ARBA00023163"/>
    </source>
</evidence>